<proteinExistence type="predicted"/>
<name>A0A010SI42_9PEZI</name>
<protein>
    <recommendedName>
        <fullName evidence="4">C2H2-type domain-containing protein</fullName>
    </recommendedName>
</protein>
<dbReference type="OrthoDB" id="4851815at2759"/>
<dbReference type="Proteomes" id="UP000020467">
    <property type="component" value="Unassembled WGS sequence"/>
</dbReference>
<evidence type="ECO:0000313" key="2">
    <source>
        <dbReference type="EMBL" id="EXF84458.1"/>
    </source>
</evidence>
<keyword evidence="3" id="KW-1185">Reference proteome</keyword>
<comment type="caution">
    <text evidence="2">The sequence shown here is derived from an EMBL/GenBank/DDBJ whole genome shotgun (WGS) entry which is preliminary data.</text>
</comment>
<sequence>MDLSPQHRQYPSDVDEASQLSGSYFVVPSTATTFWDGPESSWHWLPSLQDQPQTCYGEELPGNHFLGDWIQLPLPELSCLGPALPQDRPSESQNEAYLEPAHYQSAAIPDVHGQSYFCQPSQDPDMKAFPEPGVAPPSHFQWSRQFTHERNDISSSQETFSCDGDANLRYTSGKTRNLTPIRPSHRKRARFQEESLSNVTSASLDGETVTSNNGGQVEEELLHVEAESPPSKRLACPFYKFDRVTHLHCARFHLKRVKDVKQHLLRKHRFHCKGCHEGFKDKQKCKAHIDAQQCNSRAGTQLARVDEGISEHQVNHLLQRMNSGPSGDEHSWYTIWDILFPGQSSPDSPFLRTGVEEVISTVCDLWQKNGSKVMSSLNNDSAQTDLITGTELPRSRPFSPSKSSTGGDLLLILGQLAKVSATQSEAGEANLPESRFCPSSTAICSPPTPFMTPSTFDDKKGDSSVIR</sequence>
<feature type="region of interest" description="Disordered" evidence="1">
    <location>
        <begin position="447"/>
        <end position="467"/>
    </location>
</feature>
<dbReference type="EMBL" id="JARH01000168">
    <property type="protein sequence ID" value="EXF84458.1"/>
    <property type="molecule type" value="Genomic_DNA"/>
</dbReference>
<dbReference type="PANTHER" id="PTHR38166">
    <property type="entry name" value="C2H2-TYPE DOMAIN-CONTAINING PROTEIN-RELATED"/>
    <property type="match status" value="1"/>
</dbReference>
<dbReference type="KEGG" id="cfj:CFIO01_02773"/>
<dbReference type="eggNOG" id="ENOG502RVXP">
    <property type="taxonomic scope" value="Eukaryota"/>
</dbReference>
<dbReference type="AlphaFoldDB" id="A0A010SI42"/>
<dbReference type="STRING" id="1445577.A0A010SI42"/>
<feature type="compositionally biased region" description="Basic and acidic residues" evidence="1">
    <location>
        <begin position="456"/>
        <end position="467"/>
    </location>
</feature>
<evidence type="ECO:0000256" key="1">
    <source>
        <dbReference type="SAM" id="MobiDB-lite"/>
    </source>
</evidence>
<evidence type="ECO:0008006" key="4">
    <source>
        <dbReference type="Google" id="ProtNLM"/>
    </source>
</evidence>
<reference evidence="2 3" key="1">
    <citation type="submission" date="2014-02" db="EMBL/GenBank/DDBJ databases">
        <title>The genome sequence of Colletotrichum fioriniae PJ7.</title>
        <authorList>
            <person name="Baroncelli R."/>
            <person name="Thon M.R."/>
        </authorList>
    </citation>
    <scope>NUCLEOTIDE SEQUENCE [LARGE SCALE GENOMIC DNA]</scope>
    <source>
        <strain evidence="2 3">PJ7</strain>
    </source>
</reference>
<accession>A0A010SI42</accession>
<dbReference type="PANTHER" id="PTHR38166:SF1">
    <property type="entry name" value="C2H2-TYPE DOMAIN-CONTAINING PROTEIN"/>
    <property type="match status" value="1"/>
</dbReference>
<dbReference type="HOGENOM" id="CLU_585268_0_0_1"/>
<evidence type="ECO:0000313" key="3">
    <source>
        <dbReference type="Proteomes" id="UP000020467"/>
    </source>
</evidence>
<gene>
    <name evidence="2" type="ORF">CFIO01_02773</name>
</gene>
<organism evidence="2 3">
    <name type="scientific">Colletotrichum fioriniae PJ7</name>
    <dbReference type="NCBI Taxonomy" id="1445577"/>
    <lineage>
        <taxon>Eukaryota</taxon>
        <taxon>Fungi</taxon>
        <taxon>Dikarya</taxon>
        <taxon>Ascomycota</taxon>
        <taxon>Pezizomycotina</taxon>
        <taxon>Sordariomycetes</taxon>
        <taxon>Hypocreomycetidae</taxon>
        <taxon>Glomerellales</taxon>
        <taxon>Glomerellaceae</taxon>
        <taxon>Colletotrichum</taxon>
        <taxon>Colletotrichum acutatum species complex</taxon>
    </lineage>
</organism>